<evidence type="ECO:0000256" key="5">
    <source>
        <dbReference type="ARBA" id="ARBA00023015"/>
    </source>
</evidence>
<dbReference type="SMART" id="SM00862">
    <property type="entry name" value="Trans_reg_C"/>
    <property type="match status" value="1"/>
</dbReference>
<dbReference type="PROSITE" id="PS50110">
    <property type="entry name" value="RESPONSE_REGULATORY"/>
    <property type="match status" value="1"/>
</dbReference>
<dbReference type="InterPro" id="IPR039420">
    <property type="entry name" value="WalR-like"/>
</dbReference>
<evidence type="ECO:0000313" key="12">
    <source>
        <dbReference type="EMBL" id="SDN26416.1"/>
    </source>
</evidence>
<dbReference type="PANTHER" id="PTHR48111">
    <property type="entry name" value="REGULATOR OF RPOS"/>
    <property type="match status" value="1"/>
</dbReference>
<dbReference type="CDD" id="cd17624">
    <property type="entry name" value="REC_OmpR_PmrA-like"/>
    <property type="match status" value="1"/>
</dbReference>
<dbReference type="STRING" id="582672.SAMN05216360_1076"/>
<dbReference type="SUPFAM" id="SSF46894">
    <property type="entry name" value="C-terminal effector domain of the bipartite response regulators"/>
    <property type="match status" value="1"/>
</dbReference>
<evidence type="ECO:0000259" key="11">
    <source>
        <dbReference type="PROSITE" id="PS51755"/>
    </source>
</evidence>
<feature type="domain" description="Response regulatory" evidence="10">
    <location>
        <begin position="2"/>
        <end position="116"/>
    </location>
</feature>
<dbReference type="GO" id="GO:0000976">
    <property type="term" value="F:transcription cis-regulatory region binding"/>
    <property type="evidence" value="ECO:0007669"/>
    <property type="project" value="TreeGrafter"/>
</dbReference>
<reference evidence="13" key="1">
    <citation type="submission" date="2016-10" db="EMBL/GenBank/DDBJ databases">
        <authorList>
            <person name="Varghese N."/>
            <person name="Submissions S."/>
        </authorList>
    </citation>
    <scope>NUCLEOTIDE SEQUENCE [LARGE SCALE GENOMIC DNA]</scope>
    <source>
        <strain evidence="13">BL47</strain>
    </source>
</reference>
<keyword evidence="2" id="KW-0963">Cytoplasm</keyword>
<dbReference type="Pfam" id="PF00486">
    <property type="entry name" value="Trans_reg_C"/>
    <property type="match status" value="1"/>
</dbReference>
<evidence type="ECO:0000256" key="3">
    <source>
        <dbReference type="ARBA" id="ARBA00022553"/>
    </source>
</evidence>
<dbReference type="Gene3D" id="1.10.10.10">
    <property type="entry name" value="Winged helix-like DNA-binding domain superfamily/Winged helix DNA-binding domain"/>
    <property type="match status" value="1"/>
</dbReference>
<dbReference type="RefSeq" id="WP_091716225.1">
    <property type="nucleotide sequence ID" value="NZ_FNHS01000007.1"/>
</dbReference>
<sequence>MRILVLEDDPVLSDGLVSGLSLHGMTADCVATCGDAMSIFDATHYSAAILDLMLPDGSGLDVLSHIRARDDATPVMVLTAIDAVADRIAGLDRGADDYMGKPFDLGELAARLRVMIRRAAGRASATFTWRDLTIDLGSRLVARAGVALNLSRREFALLEALIERPGRVLSRSQLEARLYGWNEEIGSNALEVHVHNLRAKIGRDAVETVRGLGYRIREDRA</sequence>
<dbReference type="InterPro" id="IPR001789">
    <property type="entry name" value="Sig_transdc_resp-reg_receiver"/>
</dbReference>
<dbReference type="PANTHER" id="PTHR48111:SF35">
    <property type="entry name" value="TRANSCRIPTIONAL REGULATORY PROTEIN QSEB"/>
    <property type="match status" value="1"/>
</dbReference>
<dbReference type="GO" id="GO:0032993">
    <property type="term" value="C:protein-DNA complex"/>
    <property type="evidence" value="ECO:0007669"/>
    <property type="project" value="TreeGrafter"/>
</dbReference>
<dbReference type="SMART" id="SM00448">
    <property type="entry name" value="REC"/>
    <property type="match status" value="1"/>
</dbReference>
<evidence type="ECO:0000256" key="2">
    <source>
        <dbReference type="ARBA" id="ARBA00022490"/>
    </source>
</evidence>
<keyword evidence="6 9" id="KW-0238">DNA-binding</keyword>
<protein>
    <submittedName>
        <fullName evidence="12">DNA-binding response regulator, OmpR family, contains REC and winged-helix (WHTH) domain</fullName>
    </submittedName>
</protein>
<proteinExistence type="predicted"/>
<keyword evidence="4" id="KW-0902">Two-component regulatory system</keyword>
<dbReference type="EMBL" id="FNHS01000007">
    <property type="protein sequence ID" value="SDN26416.1"/>
    <property type="molecule type" value="Genomic_DNA"/>
</dbReference>
<keyword evidence="7" id="KW-0804">Transcription</keyword>
<feature type="DNA-binding region" description="OmpR/PhoB-type" evidence="9">
    <location>
        <begin position="124"/>
        <end position="218"/>
    </location>
</feature>
<dbReference type="GO" id="GO:0005829">
    <property type="term" value="C:cytosol"/>
    <property type="evidence" value="ECO:0007669"/>
    <property type="project" value="TreeGrafter"/>
</dbReference>
<evidence type="ECO:0000256" key="1">
    <source>
        <dbReference type="ARBA" id="ARBA00004496"/>
    </source>
</evidence>
<dbReference type="Gene3D" id="3.40.50.2300">
    <property type="match status" value="1"/>
</dbReference>
<evidence type="ECO:0000256" key="7">
    <source>
        <dbReference type="ARBA" id="ARBA00023163"/>
    </source>
</evidence>
<accession>A0A1H0A140</accession>
<keyword evidence="13" id="KW-1185">Reference proteome</keyword>
<keyword evidence="3 8" id="KW-0597">Phosphoprotein</keyword>
<feature type="domain" description="OmpR/PhoB-type" evidence="11">
    <location>
        <begin position="124"/>
        <end position="218"/>
    </location>
</feature>
<dbReference type="GO" id="GO:0006355">
    <property type="term" value="P:regulation of DNA-templated transcription"/>
    <property type="evidence" value="ECO:0007669"/>
    <property type="project" value="InterPro"/>
</dbReference>
<dbReference type="Gene3D" id="6.10.250.690">
    <property type="match status" value="1"/>
</dbReference>
<dbReference type="InterPro" id="IPR011006">
    <property type="entry name" value="CheY-like_superfamily"/>
</dbReference>
<name>A0A1H0A140_9HYPH</name>
<evidence type="ECO:0000313" key="13">
    <source>
        <dbReference type="Proteomes" id="UP000198704"/>
    </source>
</evidence>
<dbReference type="Pfam" id="PF00072">
    <property type="entry name" value="Response_reg"/>
    <property type="match status" value="1"/>
</dbReference>
<dbReference type="PROSITE" id="PS51755">
    <property type="entry name" value="OMPR_PHOB"/>
    <property type="match status" value="1"/>
</dbReference>
<dbReference type="OrthoDB" id="9802426at2"/>
<dbReference type="CDD" id="cd00383">
    <property type="entry name" value="trans_reg_C"/>
    <property type="match status" value="1"/>
</dbReference>
<dbReference type="GO" id="GO:0000156">
    <property type="term" value="F:phosphorelay response regulator activity"/>
    <property type="evidence" value="ECO:0007669"/>
    <property type="project" value="TreeGrafter"/>
</dbReference>
<dbReference type="Proteomes" id="UP000198704">
    <property type="component" value="Unassembled WGS sequence"/>
</dbReference>
<keyword evidence="5" id="KW-0805">Transcription regulation</keyword>
<evidence type="ECO:0000256" key="9">
    <source>
        <dbReference type="PROSITE-ProRule" id="PRU01091"/>
    </source>
</evidence>
<evidence type="ECO:0000259" key="10">
    <source>
        <dbReference type="PROSITE" id="PS50110"/>
    </source>
</evidence>
<evidence type="ECO:0000256" key="4">
    <source>
        <dbReference type="ARBA" id="ARBA00023012"/>
    </source>
</evidence>
<evidence type="ECO:0000256" key="6">
    <source>
        <dbReference type="ARBA" id="ARBA00023125"/>
    </source>
</evidence>
<dbReference type="AlphaFoldDB" id="A0A1H0A140"/>
<evidence type="ECO:0000256" key="8">
    <source>
        <dbReference type="PROSITE-ProRule" id="PRU00169"/>
    </source>
</evidence>
<dbReference type="SUPFAM" id="SSF52172">
    <property type="entry name" value="CheY-like"/>
    <property type="match status" value="1"/>
</dbReference>
<comment type="subcellular location">
    <subcellularLocation>
        <location evidence="1">Cytoplasm</location>
    </subcellularLocation>
</comment>
<feature type="modified residue" description="4-aspartylphosphate" evidence="8">
    <location>
        <position position="51"/>
    </location>
</feature>
<dbReference type="InterPro" id="IPR036388">
    <property type="entry name" value="WH-like_DNA-bd_sf"/>
</dbReference>
<dbReference type="InterPro" id="IPR001867">
    <property type="entry name" value="OmpR/PhoB-type_DNA-bd"/>
</dbReference>
<organism evidence="12 13">
    <name type="scientific">Methylobacterium phyllostachyos</name>
    <dbReference type="NCBI Taxonomy" id="582672"/>
    <lineage>
        <taxon>Bacteria</taxon>
        <taxon>Pseudomonadati</taxon>
        <taxon>Pseudomonadota</taxon>
        <taxon>Alphaproteobacteria</taxon>
        <taxon>Hyphomicrobiales</taxon>
        <taxon>Methylobacteriaceae</taxon>
        <taxon>Methylobacterium</taxon>
    </lineage>
</organism>
<gene>
    <name evidence="12" type="ORF">SAMN05216360_1076</name>
</gene>
<dbReference type="InterPro" id="IPR016032">
    <property type="entry name" value="Sig_transdc_resp-reg_C-effctor"/>
</dbReference>